<dbReference type="InterPro" id="IPR055414">
    <property type="entry name" value="LRR_R13L4/SHOC2-like"/>
</dbReference>
<dbReference type="FunFam" id="3.80.10.10:FF:000470">
    <property type="entry name" value="LRR receptor-like serine/threonine-protein kinase RPK2"/>
    <property type="match status" value="1"/>
</dbReference>
<dbReference type="FunFam" id="3.30.200.20:FF:000432">
    <property type="entry name" value="LRR receptor-like serine/threonine-protein kinase EFR"/>
    <property type="match status" value="1"/>
</dbReference>
<evidence type="ECO:0000259" key="22">
    <source>
        <dbReference type="PROSITE" id="PS50011"/>
    </source>
</evidence>
<dbReference type="Gramene" id="ERN09758">
    <property type="protein sequence ID" value="ERN09758"/>
    <property type="gene ID" value="AMTR_s00029p00235900"/>
</dbReference>
<dbReference type="PANTHER" id="PTHR27008:SF499">
    <property type="entry name" value="OS06G0581500 PROTEIN"/>
    <property type="match status" value="1"/>
</dbReference>
<keyword evidence="10 21" id="KW-0732">Signal</keyword>
<evidence type="ECO:0000256" key="17">
    <source>
        <dbReference type="ARBA" id="ARBA00023170"/>
    </source>
</evidence>
<dbReference type="Pfam" id="PF23598">
    <property type="entry name" value="LRR_14"/>
    <property type="match status" value="1"/>
</dbReference>
<evidence type="ECO:0000256" key="21">
    <source>
        <dbReference type="SAM" id="SignalP"/>
    </source>
</evidence>
<dbReference type="InterPro" id="IPR011009">
    <property type="entry name" value="Kinase-like_dom_sf"/>
</dbReference>
<dbReference type="OrthoDB" id="676979at2759"/>
<keyword evidence="18" id="KW-0325">Glycoprotein</keyword>
<dbReference type="SMART" id="SM00365">
    <property type="entry name" value="LRR_SD22"/>
    <property type="match status" value="5"/>
</dbReference>
<dbReference type="PANTHER" id="PTHR27008">
    <property type="entry name" value="OS04G0122200 PROTEIN"/>
    <property type="match status" value="1"/>
</dbReference>
<dbReference type="SUPFAM" id="SSF56112">
    <property type="entry name" value="Protein kinase-like (PK-like)"/>
    <property type="match status" value="1"/>
</dbReference>
<dbReference type="Proteomes" id="UP000017836">
    <property type="component" value="Unassembled WGS sequence"/>
</dbReference>
<keyword evidence="6" id="KW-0597">Phosphoprotein</keyword>
<keyword evidence="16" id="KW-0472">Membrane</keyword>
<evidence type="ECO:0000256" key="18">
    <source>
        <dbReference type="ARBA" id="ARBA00023180"/>
    </source>
</evidence>
<comment type="catalytic activity">
    <reaction evidence="19">
        <text>L-threonyl-[protein] + ATP = O-phospho-L-threonyl-[protein] + ADP + H(+)</text>
        <dbReference type="Rhea" id="RHEA:46608"/>
        <dbReference type="Rhea" id="RHEA-COMP:11060"/>
        <dbReference type="Rhea" id="RHEA-COMP:11605"/>
        <dbReference type="ChEBI" id="CHEBI:15378"/>
        <dbReference type="ChEBI" id="CHEBI:30013"/>
        <dbReference type="ChEBI" id="CHEBI:30616"/>
        <dbReference type="ChEBI" id="CHEBI:61977"/>
        <dbReference type="ChEBI" id="CHEBI:456216"/>
        <dbReference type="EC" id="2.7.11.1"/>
    </reaction>
</comment>
<evidence type="ECO:0000256" key="12">
    <source>
        <dbReference type="ARBA" id="ARBA00022741"/>
    </source>
</evidence>
<evidence type="ECO:0000256" key="11">
    <source>
        <dbReference type="ARBA" id="ARBA00022737"/>
    </source>
</evidence>
<dbReference type="eggNOG" id="ENOG502QPYS">
    <property type="taxonomic scope" value="Eukaryota"/>
</dbReference>
<comment type="catalytic activity">
    <reaction evidence="20">
        <text>L-seryl-[protein] + ATP = O-phospho-L-seryl-[protein] + ADP + H(+)</text>
        <dbReference type="Rhea" id="RHEA:17989"/>
        <dbReference type="Rhea" id="RHEA-COMP:9863"/>
        <dbReference type="Rhea" id="RHEA-COMP:11604"/>
        <dbReference type="ChEBI" id="CHEBI:15378"/>
        <dbReference type="ChEBI" id="CHEBI:29999"/>
        <dbReference type="ChEBI" id="CHEBI:30616"/>
        <dbReference type="ChEBI" id="CHEBI:83421"/>
        <dbReference type="ChEBI" id="CHEBI:456216"/>
        <dbReference type="EC" id="2.7.11.1"/>
    </reaction>
</comment>
<keyword evidence="24" id="KW-1185">Reference proteome</keyword>
<evidence type="ECO:0000256" key="5">
    <source>
        <dbReference type="ARBA" id="ARBA00022527"/>
    </source>
</evidence>
<dbReference type="InterPro" id="IPR000719">
    <property type="entry name" value="Prot_kinase_dom"/>
</dbReference>
<keyword evidence="11" id="KW-0677">Repeat</keyword>
<dbReference type="AlphaFoldDB" id="W1PNX7"/>
<dbReference type="InterPro" id="IPR013210">
    <property type="entry name" value="LRR_N_plant-typ"/>
</dbReference>
<comment type="similarity">
    <text evidence="2">Belongs to the protein kinase superfamily. Ser/Thr protein kinase family.</text>
</comment>
<dbReference type="Gene3D" id="1.10.510.10">
    <property type="entry name" value="Transferase(Phosphotransferase) domain 1"/>
    <property type="match status" value="1"/>
</dbReference>
<dbReference type="SUPFAM" id="SSF52058">
    <property type="entry name" value="L domain-like"/>
    <property type="match status" value="2"/>
</dbReference>
<dbReference type="PROSITE" id="PS50011">
    <property type="entry name" value="PROTEIN_KINASE_DOM"/>
    <property type="match status" value="1"/>
</dbReference>
<keyword evidence="4" id="KW-1003">Cell membrane</keyword>
<dbReference type="Pfam" id="PF07714">
    <property type="entry name" value="PK_Tyr_Ser-Thr"/>
    <property type="match status" value="1"/>
</dbReference>
<keyword evidence="5" id="KW-0723">Serine/threonine-protein kinase</keyword>
<evidence type="ECO:0000256" key="1">
    <source>
        <dbReference type="ARBA" id="ARBA00004251"/>
    </source>
</evidence>
<reference evidence="24" key="1">
    <citation type="journal article" date="2013" name="Science">
        <title>The Amborella genome and the evolution of flowering plants.</title>
        <authorList>
            <consortium name="Amborella Genome Project"/>
        </authorList>
    </citation>
    <scope>NUCLEOTIDE SEQUENCE [LARGE SCALE GENOMIC DNA]</scope>
</reference>
<evidence type="ECO:0000313" key="24">
    <source>
        <dbReference type="Proteomes" id="UP000017836"/>
    </source>
</evidence>
<dbReference type="SMART" id="SM00220">
    <property type="entry name" value="S_TKc"/>
    <property type="match status" value="1"/>
</dbReference>
<evidence type="ECO:0000256" key="8">
    <source>
        <dbReference type="ARBA" id="ARBA00022679"/>
    </source>
</evidence>
<dbReference type="InterPro" id="IPR001611">
    <property type="entry name" value="Leu-rich_rpt"/>
</dbReference>
<evidence type="ECO:0000256" key="9">
    <source>
        <dbReference type="ARBA" id="ARBA00022692"/>
    </source>
</evidence>
<organism evidence="23 24">
    <name type="scientific">Amborella trichopoda</name>
    <dbReference type="NCBI Taxonomy" id="13333"/>
    <lineage>
        <taxon>Eukaryota</taxon>
        <taxon>Viridiplantae</taxon>
        <taxon>Streptophyta</taxon>
        <taxon>Embryophyta</taxon>
        <taxon>Tracheophyta</taxon>
        <taxon>Spermatophyta</taxon>
        <taxon>Magnoliopsida</taxon>
        <taxon>Amborellales</taxon>
        <taxon>Amborellaceae</taxon>
        <taxon>Amborella</taxon>
    </lineage>
</organism>
<dbReference type="HOGENOM" id="CLU_000288_22_0_1"/>
<comment type="subcellular location">
    <subcellularLocation>
        <location evidence="1">Cell membrane</location>
        <topology evidence="1">Single-pass type I membrane protein</topology>
    </subcellularLocation>
</comment>
<accession>W1PNX7</accession>
<dbReference type="InterPro" id="IPR008271">
    <property type="entry name" value="Ser/Thr_kinase_AS"/>
</dbReference>
<dbReference type="Gene3D" id="3.30.200.20">
    <property type="entry name" value="Phosphorylase Kinase, domain 1"/>
    <property type="match status" value="1"/>
</dbReference>
<dbReference type="FunFam" id="3.80.10.10:FF:000288">
    <property type="entry name" value="LRR receptor-like serine/threonine-protein kinase EFR"/>
    <property type="match status" value="1"/>
</dbReference>
<feature type="domain" description="Protein kinase" evidence="22">
    <location>
        <begin position="710"/>
        <end position="1091"/>
    </location>
</feature>
<proteinExistence type="inferred from homology"/>
<dbReference type="Gene3D" id="3.80.10.10">
    <property type="entry name" value="Ribonuclease Inhibitor"/>
    <property type="match status" value="4"/>
</dbReference>
<evidence type="ECO:0000256" key="3">
    <source>
        <dbReference type="ARBA" id="ARBA00012513"/>
    </source>
</evidence>
<keyword evidence="14" id="KW-0067">ATP-binding</keyword>
<evidence type="ECO:0000256" key="19">
    <source>
        <dbReference type="ARBA" id="ARBA00047899"/>
    </source>
</evidence>
<gene>
    <name evidence="23" type="ORF">AMTR_s00029p00235900</name>
</gene>
<name>W1PNX7_AMBTC</name>
<dbReference type="EMBL" id="KI392980">
    <property type="protein sequence ID" value="ERN09758.1"/>
    <property type="molecule type" value="Genomic_DNA"/>
</dbReference>
<evidence type="ECO:0000256" key="13">
    <source>
        <dbReference type="ARBA" id="ARBA00022777"/>
    </source>
</evidence>
<dbReference type="PROSITE" id="PS00108">
    <property type="entry name" value="PROTEIN_KINASE_ST"/>
    <property type="match status" value="1"/>
</dbReference>
<dbReference type="EC" id="2.7.11.1" evidence="3"/>
<dbReference type="GO" id="GO:0005886">
    <property type="term" value="C:plasma membrane"/>
    <property type="evidence" value="ECO:0000318"/>
    <property type="project" value="GO_Central"/>
</dbReference>
<dbReference type="OMA" id="SERIHEH"/>
<feature type="chain" id="PRO_5004807528" description="non-specific serine/threonine protein kinase" evidence="21">
    <location>
        <begin position="24"/>
        <end position="1094"/>
    </location>
</feature>
<evidence type="ECO:0000313" key="23">
    <source>
        <dbReference type="EMBL" id="ERN09758.1"/>
    </source>
</evidence>
<dbReference type="FunFam" id="3.80.10.10:FF:000101">
    <property type="entry name" value="LRR receptor-like serine/threonine-protein kinase ERECTA"/>
    <property type="match status" value="1"/>
</dbReference>
<evidence type="ECO:0000256" key="6">
    <source>
        <dbReference type="ARBA" id="ARBA00022553"/>
    </source>
</evidence>
<keyword evidence="13" id="KW-0418">Kinase</keyword>
<dbReference type="GO" id="GO:0051606">
    <property type="term" value="P:detection of stimulus"/>
    <property type="evidence" value="ECO:0007669"/>
    <property type="project" value="UniProtKB-ARBA"/>
</dbReference>
<dbReference type="InterPro" id="IPR001245">
    <property type="entry name" value="Ser-Thr/Tyr_kinase_cat_dom"/>
</dbReference>
<dbReference type="InterPro" id="IPR051809">
    <property type="entry name" value="Plant_receptor-like_S/T_kinase"/>
</dbReference>
<evidence type="ECO:0000256" key="7">
    <source>
        <dbReference type="ARBA" id="ARBA00022614"/>
    </source>
</evidence>
<keyword evidence="17" id="KW-0675">Receptor</keyword>
<dbReference type="InterPro" id="IPR003591">
    <property type="entry name" value="Leu-rich_rpt_typical-subtyp"/>
</dbReference>
<keyword evidence="15" id="KW-1133">Transmembrane helix</keyword>
<dbReference type="PRINTS" id="PR00019">
    <property type="entry name" value="LEURICHRPT"/>
</dbReference>
<keyword evidence="7" id="KW-0433">Leucine-rich repeat</keyword>
<dbReference type="Pfam" id="PF00560">
    <property type="entry name" value="LRR_1"/>
    <property type="match status" value="5"/>
</dbReference>
<protein>
    <recommendedName>
        <fullName evidence="3">non-specific serine/threonine protein kinase</fullName>
        <ecNumber evidence="3">2.7.11.1</ecNumber>
    </recommendedName>
</protein>
<keyword evidence="9" id="KW-0812">Transmembrane</keyword>
<keyword evidence="12" id="KW-0547">Nucleotide-binding</keyword>
<dbReference type="InterPro" id="IPR032675">
    <property type="entry name" value="LRR_dom_sf"/>
</dbReference>
<evidence type="ECO:0000256" key="16">
    <source>
        <dbReference type="ARBA" id="ARBA00023136"/>
    </source>
</evidence>
<evidence type="ECO:0000256" key="20">
    <source>
        <dbReference type="ARBA" id="ARBA00048679"/>
    </source>
</evidence>
<dbReference type="GO" id="GO:0005524">
    <property type="term" value="F:ATP binding"/>
    <property type="evidence" value="ECO:0007669"/>
    <property type="project" value="UniProtKB-KW"/>
</dbReference>
<dbReference type="SMART" id="SM00369">
    <property type="entry name" value="LRR_TYP"/>
    <property type="match status" value="10"/>
</dbReference>
<dbReference type="FunFam" id="1.10.510.10:FF:000358">
    <property type="entry name" value="Putative leucine-rich repeat receptor-like serine/threonine-protein kinase"/>
    <property type="match status" value="1"/>
</dbReference>
<evidence type="ECO:0000256" key="4">
    <source>
        <dbReference type="ARBA" id="ARBA00022475"/>
    </source>
</evidence>
<dbReference type="GO" id="GO:0004674">
    <property type="term" value="F:protein serine/threonine kinase activity"/>
    <property type="evidence" value="ECO:0007669"/>
    <property type="project" value="UniProtKB-KW"/>
</dbReference>
<sequence length="1094" mass="121135">MNQASAMLVFSLLLINLFTFTISHSTPSLSLNSTDQQALFSFKTHITQDPNRALDSWNHTISLCNWKGVLCDPITQRVRALDLHDLSLQGTITPQIGNLSSLETLFLQENNLQGSLPLEIGSLFELQTLNLSFNSLSGNIPASITKCSKLRVLNLHENQFRGSFPSEFDQLKDLEFLSIYNNRLTGNIPPSLGNLTSLTFLSLSRNRFYGTIPESLGKLKKLWKLQLCGNNLTGTVPPSLYNISSLLYFSLTNNKIQGSLPHDMGFKLPNLQELLFGGNRFHGVFPVSLTNATGFRVLDLSANNLVGPLPLMFGNWPNLTRLNLERNGFSSSEEKGLSFIDSLSNCTKLEILSVFSNRLTGILPGSVSSLSTQLSQFLMGDNHISGSLPTDLDKLINLKSLDLSSNLLSGTIPTSIGSLKNLQILFLNKNQFSGEIPCSIGEITGLTKLDLSNNRLSGRIPKNLGRYRNIMILSLSANELNGTIPEEIFSLSSLAEALNLSSNSLSGILPLQFGNLNMVQAIDLSRNRISGRIPDTIGNCVGLQSLDLHGNSFEGPIPDSMTKLTGLTELDLSSNHLSGRIPEPLQELQFLRSLNLSYNNLEGEIPEGGSFKNLNSTSFLGNSRLCVVRERENLPLCSGSRAPKNDEKRVGLTESILIICSPVVAVIIFVTVYLFVRKESSKVSSEPDLMEEDYQRKISYEELYTATDAFSESRLMGIGNFGSVYEGILNDGLKVAVKVLNLRRHGAFKSFIVECETLRNVRHRNLVKIITSCSSIDFRSNEFKALVFELMSNGSLENWLHPFEGSSERSQLMSCNNSMSSSEGIRTCNPSVNSSERIHEHTSNQLMVISEMNYKCISDPSPMSSKERIQRNASNSFMGCRERIQENILNQSLSLNQRLNIVMDVASAMDYLHNDCQNPIIHCDLKPSNVLLDDSMNAHVADFGLSRFLPAPDLRTSTLGLKGSVGYIPPEYGLGGEVSTAGDVYSYGILLLEIFTGKRPTDNMFTDGLNLPNFVSLKFPDQIMEIIDSRLVEEVGGRKSTGDGRTMSKKRKWEQSLVSLIRIGLMCAKENSKERMNMREVVKELRKVKVMGDI</sequence>
<feature type="signal peptide" evidence="21">
    <location>
        <begin position="1"/>
        <end position="23"/>
    </location>
</feature>
<evidence type="ECO:0000256" key="2">
    <source>
        <dbReference type="ARBA" id="ARBA00008684"/>
    </source>
</evidence>
<dbReference type="Pfam" id="PF08263">
    <property type="entry name" value="LRRNT_2"/>
    <property type="match status" value="1"/>
</dbReference>
<keyword evidence="8" id="KW-0808">Transferase</keyword>
<evidence type="ECO:0000256" key="14">
    <source>
        <dbReference type="ARBA" id="ARBA00022840"/>
    </source>
</evidence>
<evidence type="ECO:0000256" key="15">
    <source>
        <dbReference type="ARBA" id="ARBA00022989"/>
    </source>
</evidence>
<evidence type="ECO:0000256" key="10">
    <source>
        <dbReference type="ARBA" id="ARBA00022729"/>
    </source>
</evidence>
<dbReference type="Pfam" id="PF13855">
    <property type="entry name" value="LRR_8"/>
    <property type="match status" value="1"/>
</dbReference>